<dbReference type="OrthoDB" id="8958249at2759"/>
<dbReference type="SUPFAM" id="SSF52540">
    <property type="entry name" value="P-loop containing nucleoside triphosphate hydrolases"/>
    <property type="match status" value="1"/>
</dbReference>
<sequence length="90" mass="10439">MTELTEKLGLPYFDYSKAVRYSSSKRFFCQVIEGKTKCLGRGKGRVYPPMPPELWARLNNVFLQDNTALHKFLVKNHLPVPKWLRALLEG</sequence>
<accession>A0A0C2CTE9</accession>
<protein>
    <submittedName>
        <fullName evidence="1">Uncharacterized protein</fullName>
    </submittedName>
</protein>
<keyword evidence="2" id="KW-1185">Reference proteome</keyword>
<dbReference type="EMBL" id="KN742093">
    <property type="protein sequence ID" value="KIH53082.1"/>
    <property type="molecule type" value="Genomic_DNA"/>
</dbReference>
<evidence type="ECO:0000313" key="1">
    <source>
        <dbReference type="EMBL" id="KIH53082.1"/>
    </source>
</evidence>
<evidence type="ECO:0000313" key="2">
    <source>
        <dbReference type="Proteomes" id="UP000054047"/>
    </source>
</evidence>
<dbReference type="Gene3D" id="3.40.50.300">
    <property type="entry name" value="P-loop containing nucleotide triphosphate hydrolases"/>
    <property type="match status" value="1"/>
</dbReference>
<dbReference type="InterPro" id="IPR027417">
    <property type="entry name" value="P-loop_NTPase"/>
</dbReference>
<name>A0A0C2CTE9_9BILA</name>
<reference evidence="1 2" key="1">
    <citation type="submission" date="2013-12" db="EMBL/GenBank/DDBJ databases">
        <title>Draft genome of the parsitic nematode Ancylostoma duodenale.</title>
        <authorList>
            <person name="Mitreva M."/>
        </authorList>
    </citation>
    <scope>NUCLEOTIDE SEQUENCE [LARGE SCALE GENOMIC DNA]</scope>
    <source>
        <strain evidence="1 2">Zhejiang</strain>
    </source>
</reference>
<proteinExistence type="predicted"/>
<organism evidence="1 2">
    <name type="scientific">Ancylostoma duodenale</name>
    <dbReference type="NCBI Taxonomy" id="51022"/>
    <lineage>
        <taxon>Eukaryota</taxon>
        <taxon>Metazoa</taxon>
        <taxon>Ecdysozoa</taxon>
        <taxon>Nematoda</taxon>
        <taxon>Chromadorea</taxon>
        <taxon>Rhabditida</taxon>
        <taxon>Rhabditina</taxon>
        <taxon>Rhabditomorpha</taxon>
        <taxon>Strongyloidea</taxon>
        <taxon>Ancylostomatidae</taxon>
        <taxon>Ancylostomatinae</taxon>
        <taxon>Ancylostoma</taxon>
    </lineage>
</organism>
<gene>
    <name evidence="1" type="ORF">ANCDUO_16799</name>
</gene>
<dbReference type="Proteomes" id="UP000054047">
    <property type="component" value="Unassembled WGS sequence"/>
</dbReference>
<dbReference type="AlphaFoldDB" id="A0A0C2CTE9"/>